<accession>A0A0C2FWV7</accession>
<protein>
    <submittedName>
        <fullName evidence="2">Uncharacterized protein</fullName>
    </submittedName>
</protein>
<organism evidence="2 3">
    <name type="scientific">Ancylostoma duodenale</name>
    <dbReference type="NCBI Taxonomy" id="51022"/>
    <lineage>
        <taxon>Eukaryota</taxon>
        <taxon>Metazoa</taxon>
        <taxon>Ecdysozoa</taxon>
        <taxon>Nematoda</taxon>
        <taxon>Chromadorea</taxon>
        <taxon>Rhabditida</taxon>
        <taxon>Rhabditina</taxon>
        <taxon>Rhabditomorpha</taxon>
        <taxon>Strongyloidea</taxon>
        <taxon>Ancylostomatidae</taxon>
        <taxon>Ancylostomatinae</taxon>
        <taxon>Ancylostoma</taxon>
    </lineage>
</organism>
<proteinExistence type="predicted"/>
<dbReference type="Proteomes" id="UP000054047">
    <property type="component" value="Unassembled WGS sequence"/>
</dbReference>
<feature type="compositionally biased region" description="Basic and acidic residues" evidence="1">
    <location>
        <begin position="35"/>
        <end position="45"/>
    </location>
</feature>
<evidence type="ECO:0000313" key="2">
    <source>
        <dbReference type="EMBL" id="KIH51119.1"/>
    </source>
</evidence>
<dbReference type="OrthoDB" id="10525524at2759"/>
<feature type="compositionally biased region" description="Basic and acidic residues" evidence="1">
    <location>
        <begin position="1"/>
        <end position="12"/>
    </location>
</feature>
<feature type="region of interest" description="Disordered" evidence="1">
    <location>
        <begin position="1"/>
        <end position="129"/>
    </location>
</feature>
<reference evidence="2 3" key="1">
    <citation type="submission" date="2013-12" db="EMBL/GenBank/DDBJ databases">
        <title>Draft genome of the parsitic nematode Ancylostoma duodenale.</title>
        <authorList>
            <person name="Mitreva M."/>
        </authorList>
    </citation>
    <scope>NUCLEOTIDE SEQUENCE [LARGE SCALE GENOMIC DNA]</scope>
    <source>
        <strain evidence="2 3">Zhejiang</strain>
    </source>
</reference>
<sequence length="181" mass="19086">MSEEDVSSRHPQDTSATQEPTGNMEECADVVEALVKGDGRSDHTEANQPPSTSTQDSSSSATKSETANSAEAKPPSTAAPEVAPSSPPSPPKPNSSTTTTKTDRSPPGSSAPTPVPPLRTKKKKDWQPLEPPIADAIEAHHLQYFRGQTIPEGTTVFSAKEASNKPRECCLKNILIEAVSG</sequence>
<dbReference type="AlphaFoldDB" id="A0A0C2FWV7"/>
<evidence type="ECO:0000313" key="3">
    <source>
        <dbReference type="Proteomes" id="UP000054047"/>
    </source>
</evidence>
<gene>
    <name evidence="2" type="ORF">ANCDUO_18797</name>
</gene>
<keyword evidence="3" id="KW-1185">Reference proteome</keyword>
<name>A0A0C2FWV7_9BILA</name>
<feature type="compositionally biased region" description="Low complexity" evidence="1">
    <location>
        <begin position="94"/>
        <end position="112"/>
    </location>
</feature>
<feature type="compositionally biased region" description="Low complexity" evidence="1">
    <location>
        <begin position="51"/>
        <end position="84"/>
    </location>
</feature>
<evidence type="ECO:0000256" key="1">
    <source>
        <dbReference type="SAM" id="MobiDB-lite"/>
    </source>
</evidence>
<dbReference type="EMBL" id="KN747594">
    <property type="protein sequence ID" value="KIH51119.1"/>
    <property type="molecule type" value="Genomic_DNA"/>
</dbReference>